<keyword evidence="6" id="KW-1185">Reference proteome</keyword>
<sequence length="515" mass="57554">MNVHLLYPDRDFDPDAALPAQAETVARDLELDTLLAAMAGDDDFLRTISRAVLLAATPASVRMVRYRQQVLRDCLAHPERIRALYATVLDTLDTERRAMRFWAFGHSPTSLLHRGVELLSMLLEQIRTIRNFSKDHAHEFESEGFRTLFDRLDKELDDAYLSVLEAQIETLRFKHGVLIGAQLGPGNKGANYALKELREDDNWLQRLLPLNHADEYTFRIAERDEAGHTALAELRERGIATVADALAQAGDHVLGFFKQMRSELAFYIATMNLHAALSKTGAGLCFPEPVPTEQRRLAATGLYDACLTLSTSQPAVPNDLAADDISMLIVTGANRGGKSTFLRALGIAQIMLQAGLFITAERFSANLCTRIFTHFKQTEDAAMHSGKFEEELLRMSDIVDELAPHALLLLNESFAATNEKEGSEVARQVCTALLERHIKCVFVTHLYSFAHTLHETGCADVLYLRAERLDDGERSFRVLPSAPLDTSFGKDIFERIFIENVDNSTEKVDKTPHTA</sequence>
<protein>
    <recommendedName>
        <fullName evidence="4">DNA mismatch repair proteins mutS family domain-containing protein</fullName>
    </recommendedName>
</protein>
<dbReference type="STRING" id="1765967.BW247_08285"/>
<dbReference type="Gene3D" id="3.40.50.300">
    <property type="entry name" value="P-loop containing nucleotide triphosphate hydrolases"/>
    <property type="match status" value="1"/>
</dbReference>
<dbReference type="Pfam" id="PF00488">
    <property type="entry name" value="MutS_V"/>
    <property type="match status" value="1"/>
</dbReference>
<dbReference type="PANTHER" id="PTHR11361:SF34">
    <property type="entry name" value="DNA MISMATCH REPAIR PROTEIN MSH1, MITOCHONDRIAL"/>
    <property type="match status" value="1"/>
</dbReference>
<gene>
    <name evidence="5" type="ORF">BW247_08285</name>
</gene>
<dbReference type="SMART" id="SM00534">
    <property type="entry name" value="MUTSac"/>
    <property type="match status" value="1"/>
</dbReference>
<dbReference type="EMBL" id="CP019434">
    <property type="protein sequence ID" value="APZ43088.1"/>
    <property type="molecule type" value="Genomic_DNA"/>
</dbReference>
<dbReference type="Proteomes" id="UP000243807">
    <property type="component" value="Chromosome"/>
</dbReference>
<dbReference type="InterPro" id="IPR000432">
    <property type="entry name" value="DNA_mismatch_repair_MutS_C"/>
</dbReference>
<dbReference type="KEGG" id="afy:BW247_08285"/>
<dbReference type="GO" id="GO:0005829">
    <property type="term" value="C:cytosol"/>
    <property type="evidence" value="ECO:0007669"/>
    <property type="project" value="TreeGrafter"/>
</dbReference>
<keyword evidence="2" id="KW-0067">ATP-binding</keyword>
<dbReference type="GO" id="GO:0006298">
    <property type="term" value="P:mismatch repair"/>
    <property type="evidence" value="ECO:0007669"/>
    <property type="project" value="InterPro"/>
</dbReference>
<evidence type="ECO:0000256" key="2">
    <source>
        <dbReference type="ARBA" id="ARBA00022840"/>
    </source>
</evidence>
<reference evidence="5 6" key="1">
    <citation type="submission" date="2017-01" db="EMBL/GenBank/DDBJ databases">
        <title>Draft sequence of Acidihalobacter ferrooxidans strain DSM 14175 (strain V8).</title>
        <authorList>
            <person name="Khaleque H.N."/>
            <person name="Ramsay J.P."/>
            <person name="Murphy R.J.T."/>
            <person name="Kaksonen A.H."/>
            <person name="Boxall N.J."/>
            <person name="Watkin E.L.J."/>
        </authorList>
    </citation>
    <scope>NUCLEOTIDE SEQUENCE [LARGE SCALE GENOMIC DNA]</scope>
    <source>
        <strain evidence="5 6">V8</strain>
    </source>
</reference>
<name>A0A1P8UGX3_9GAMM</name>
<evidence type="ECO:0000313" key="5">
    <source>
        <dbReference type="EMBL" id="APZ43088.1"/>
    </source>
</evidence>
<dbReference type="GO" id="GO:0140664">
    <property type="term" value="F:ATP-dependent DNA damage sensor activity"/>
    <property type="evidence" value="ECO:0007669"/>
    <property type="project" value="InterPro"/>
</dbReference>
<dbReference type="GO" id="GO:0030983">
    <property type="term" value="F:mismatched DNA binding"/>
    <property type="evidence" value="ECO:0007669"/>
    <property type="project" value="InterPro"/>
</dbReference>
<dbReference type="AlphaFoldDB" id="A0A1P8UGX3"/>
<dbReference type="PANTHER" id="PTHR11361">
    <property type="entry name" value="DNA MISMATCH REPAIR PROTEIN MUTS FAMILY MEMBER"/>
    <property type="match status" value="1"/>
</dbReference>
<evidence type="ECO:0000256" key="3">
    <source>
        <dbReference type="ARBA" id="ARBA00023125"/>
    </source>
</evidence>
<keyword evidence="3" id="KW-0238">DNA-binding</keyword>
<feature type="domain" description="DNA mismatch repair proteins mutS family" evidence="4">
    <location>
        <begin position="325"/>
        <end position="506"/>
    </location>
</feature>
<dbReference type="InterPro" id="IPR027417">
    <property type="entry name" value="P-loop_NTPase"/>
</dbReference>
<organism evidence="5 6">
    <name type="scientific">Acidihalobacter ferrooxydans</name>
    <dbReference type="NCBI Taxonomy" id="1765967"/>
    <lineage>
        <taxon>Bacteria</taxon>
        <taxon>Pseudomonadati</taxon>
        <taxon>Pseudomonadota</taxon>
        <taxon>Gammaproteobacteria</taxon>
        <taxon>Chromatiales</taxon>
        <taxon>Ectothiorhodospiraceae</taxon>
        <taxon>Acidihalobacter</taxon>
    </lineage>
</organism>
<keyword evidence="1" id="KW-0547">Nucleotide-binding</keyword>
<evidence type="ECO:0000259" key="4">
    <source>
        <dbReference type="SMART" id="SM00534"/>
    </source>
</evidence>
<dbReference type="GO" id="GO:0005524">
    <property type="term" value="F:ATP binding"/>
    <property type="evidence" value="ECO:0007669"/>
    <property type="project" value="UniProtKB-KW"/>
</dbReference>
<dbReference type="SUPFAM" id="SSF52540">
    <property type="entry name" value="P-loop containing nucleoside triphosphate hydrolases"/>
    <property type="match status" value="1"/>
</dbReference>
<accession>A0A1P8UGX3</accession>
<evidence type="ECO:0000256" key="1">
    <source>
        <dbReference type="ARBA" id="ARBA00022741"/>
    </source>
</evidence>
<dbReference type="InterPro" id="IPR045076">
    <property type="entry name" value="MutS"/>
</dbReference>
<proteinExistence type="predicted"/>
<evidence type="ECO:0000313" key="6">
    <source>
        <dbReference type="Proteomes" id="UP000243807"/>
    </source>
</evidence>
<dbReference type="OrthoDB" id="9808166at2"/>
<dbReference type="RefSeq" id="WP_076836736.1">
    <property type="nucleotide sequence ID" value="NZ_CP019434.1"/>
</dbReference>